<keyword evidence="8" id="KW-1185">Reference proteome</keyword>
<evidence type="ECO:0000256" key="3">
    <source>
        <dbReference type="ARBA" id="ARBA00023125"/>
    </source>
</evidence>
<dbReference type="GO" id="GO:0005634">
    <property type="term" value="C:nucleus"/>
    <property type="evidence" value="ECO:0007669"/>
    <property type="project" value="UniProtKB-SubCell"/>
</dbReference>
<comment type="subcellular location">
    <subcellularLocation>
        <location evidence="1">Nucleus</location>
    </subcellularLocation>
</comment>
<evidence type="ECO:0000313" key="7">
    <source>
        <dbReference type="EMBL" id="RDW87923.1"/>
    </source>
</evidence>
<sequence>MPMVDNFFKTHNNVTLLFDQAQFMPLLARWYAKNPKRDRATWAAILVVIALGSRLLAPGAVASRDLEDHAELESYCMRNAQSVMSEFTTRDEDLLGMQVLLGLAILFYDCSDTMPASILSGTAMKLAHRLQLNSHSSAQFFTAEEVQQRSRLFWNAYILDKDLSLRAKAPSVQCDADIDIPMPPIVLSDGAGIITSKDGHSHLNLFRLRVDLAHIEGKIYDLLYSCRSIKAPKLERQRHVISLQAMLDHWYARIPPAFKIEKASATVSNDKIPEITKLYHTYLLCIVTTHGVYSNQADWMRRVSSLSRVAIQDFATAVQGPRVYFTCMNQDPPLVGGWSHCVEISRASMKLFQNTKSTSGLIWQCSCVHFSALIVILANILISPRHESVSLDLQTATTSVRLFEQFLDVVQSTKYEPLQRIIMDLYKSATSVVDKARLGGPNQANDLNASLRGLPEGDLDVFLERTAFPEFQWSEDGLGGLEFDTVFNPSVGVGEESSLSSIEFEVRPEALGSLGGA</sequence>
<dbReference type="OrthoDB" id="2123952at2759"/>
<evidence type="ECO:0000256" key="5">
    <source>
        <dbReference type="ARBA" id="ARBA00023242"/>
    </source>
</evidence>
<dbReference type="GO" id="GO:0003677">
    <property type="term" value="F:DNA binding"/>
    <property type="evidence" value="ECO:0007669"/>
    <property type="project" value="UniProtKB-KW"/>
</dbReference>
<dbReference type="InterPro" id="IPR007219">
    <property type="entry name" value="XnlR_reg_dom"/>
</dbReference>
<evidence type="ECO:0000256" key="1">
    <source>
        <dbReference type="ARBA" id="ARBA00004123"/>
    </source>
</evidence>
<reference evidence="7 8" key="1">
    <citation type="journal article" date="2018" name="IMA Fungus">
        <title>IMA Genome-F 9: Draft genome sequence of Annulohypoxylon stygium, Aspergillus mulundensis, Berkeleyomyces basicola (syn. Thielaviopsis basicola), Ceratocystis smalleyi, two Cercospora beticola strains, Coleophoma cylindrospora, Fusarium fracticaudum, Phialophora cf. hyalina, and Morchella septimelata.</title>
        <authorList>
            <person name="Wingfield B.D."/>
            <person name="Bills G.F."/>
            <person name="Dong Y."/>
            <person name="Huang W."/>
            <person name="Nel W.J."/>
            <person name="Swalarsk-Parry B.S."/>
            <person name="Vaghefi N."/>
            <person name="Wilken P.M."/>
            <person name="An Z."/>
            <person name="de Beer Z.W."/>
            <person name="De Vos L."/>
            <person name="Chen L."/>
            <person name="Duong T.A."/>
            <person name="Gao Y."/>
            <person name="Hammerbacher A."/>
            <person name="Kikkert J.R."/>
            <person name="Li Y."/>
            <person name="Li H."/>
            <person name="Li K."/>
            <person name="Li Q."/>
            <person name="Liu X."/>
            <person name="Ma X."/>
            <person name="Naidoo K."/>
            <person name="Pethybridge S.J."/>
            <person name="Sun J."/>
            <person name="Steenkamp E.T."/>
            <person name="van der Nest M.A."/>
            <person name="van Wyk S."/>
            <person name="Wingfield M.J."/>
            <person name="Xiong C."/>
            <person name="Yue Q."/>
            <person name="Zhang X."/>
        </authorList>
    </citation>
    <scope>NUCLEOTIDE SEQUENCE [LARGE SCALE GENOMIC DNA]</scope>
    <source>
        <strain evidence="7 8">BP5796</strain>
    </source>
</reference>
<dbReference type="GO" id="GO:0006351">
    <property type="term" value="P:DNA-templated transcription"/>
    <property type="evidence" value="ECO:0007669"/>
    <property type="project" value="InterPro"/>
</dbReference>
<dbReference type="GO" id="GO:0003700">
    <property type="term" value="F:DNA-binding transcription factor activity"/>
    <property type="evidence" value="ECO:0007669"/>
    <property type="project" value="InterPro"/>
</dbReference>
<name>A0A3D8SNL7_9HELO</name>
<evidence type="ECO:0000256" key="4">
    <source>
        <dbReference type="ARBA" id="ARBA00023163"/>
    </source>
</evidence>
<feature type="domain" description="Xylanolytic transcriptional activator regulatory" evidence="6">
    <location>
        <begin position="116"/>
        <end position="189"/>
    </location>
</feature>
<dbReference type="PANTHER" id="PTHR46910:SF37">
    <property type="entry name" value="ZN(II)2CYS6 TRANSCRIPTION FACTOR (EUROFUNG)"/>
    <property type="match status" value="1"/>
</dbReference>
<dbReference type="AlphaFoldDB" id="A0A3D8SNL7"/>
<dbReference type="PANTHER" id="PTHR46910">
    <property type="entry name" value="TRANSCRIPTION FACTOR PDR1"/>
    <property type="match status" value="1"/>
</dbReference>
<dbReference type="CDD" id="cd12148">
    <property type="entry name" value="fungal_TF_MHR"/>
    <property type="match status" value="1"/>
</dbReference>
<dbReference type="SMART" id="SM00906">
    <property type="entry name" value="Fungal_trans"/>
    <property type="match status" value="1"/>
</dbReference>
<dbReference type="Proteomes" id="UP000256328">
    <property type="component" value="Unassembled WGS sequence"/>
</dbReference>
<gene>
    <name evidence="7" type="ORF">BP5796_03617</name>
</gene>
<keyword evidence="2" id="KW-0805">Transcription regulation</keyword>
<organism evidence="7 8">
    <name type="scientific">Coleophoma crateriformis</name>
    <dbReference type="NCBI Taxonomy" id="565419"/>
    <lineage>
        <taxon>Eukaryota</taxon>
        <taxon>Fungi</taxon>
        <taxon>Dikarya</taxon>
        <taxon>Ascomycota</taxon>
        <taxon>Pezizomycotina</taxon>
        <taxon>Leotiomycetes</taxon>
        <taxon>Helotiales</taxon>
        <taxon>Dermateaceae</taxon>
        <taxon>Coleophoma</taxon>
    </lineage>
</organism>
<proteinExistence type="predicted"/>
<accession>A0A3D8SNL7</accession>
<dbReference type="InterPro" id="IPR050987">
    <property type="entry name" value="AtrR-like"/>
</dbReference>
<keyword evidence="4" id="KW-0804">Transcription</keyword>
<evidence type="ECO:0000313" key="8">
    <source>
        <dbReference type="Proteomes" id="UP000256328"/>
    </source>
</evidence>
<keyword evidence="5" id="KW-0539">Nucleus</keyword>
<protein>
    <recommendedName>
        <fullName evidence="6">Xylanolytic transcriptional activator regulatory domain-containing protein</fullName>
    </recommendedName>
</protein>
<keyword evidence="3" id="KW-0238">DNA-binding</keyword>
<evidence type="ECO:0000256" key="2">
    <source>
        <dbReference type="ARBA" id="ARBA00023015"/>
    </source>
</evidence>
<dbReference type="Pfam" id="PF04082">
    <property type="entry name" value="Fungal_trans"/>
    <property type="match status" value="1"/>
</dbReference>
<evidence type="ECO:0000259" key="6">
    <source>
        <dbReference type="SMART" id="SM00906"/>
    </source>
</evidence>
<comment type="caution">
    <text evidence="7">The sequence shown here is derived from an EMBL/GenBank/DDBJ whole genome shotgun (WGS) entry which is preliminary data.</text>
</comment>
<dbReference type="EMBL" id="PDLN01000004">
    <property type="protein sequence ID" value="RDW87923.1"/>
    <property type="molecule type" value="Genomic_DNA"/>
</dbReference>
<dbReference type="GO" id="GO:0008270">
    <property type="term" value="F:zinc ion binding"/>
    <property type="evidence" value="ECO:0007669"/>
    <property type="project" value="InterPro"/>
</dbReference>